<dbReference type="GO" id="GO:0016020">
    <property type="term" value="C:membrane"/>
    <property type="evidence" value="ECO:0007669"/>
    <property type="project" value="UniProtKB-SubCell"/>
</dbReference>
<keyword evidence="4 5" id="KW-0472">Membrane</keyword>
<feature type="transmembrane region" description="Helical" evidence="5">
    <location>
        <begin position="84"/>
        <end position="105"/>
    </location>
</feature>
<dbReference type="CDD" id="cd17476">
    <property type="entry name" value="MFS_Amf1_MDR_like"/>
    <property type="match status" value="1"/>
</dbReference>
<dbReference type="OrthoDB" id="2130629at2759"/>
<evidence type="ECO:0000256" key="1">
    <source>
        <dbReference type="ARBA" id="ARBA00004141"/>
    </source>
</evidence>
<reference evidence="7" key="1">
    <citation type="submission" date="2022-03" db="EMBL/GenBank/DDBJ databases">
        <authorList>
            <person name="Legras J.-L."/>
            <person name="Devillers H."/>
            <person name="Grondin C."/>
        </authorList>
    </citation>
    <scope>NUCLEOTIDE SEQUENCE</scope>
    <source>
        <strain evidence="7">CLIB 1423</strain>
    </source>
</reference>
<evidence type="ECO:0000313" key="7">
    <source>
        <dbReference type="EMBL" id="CAH2353991.1"/>
    </source>
</evidence>
<evidence type="ECO:0000256" key="5">
    <source>
        <dbReference type="SAM" id="Phobius"/>
    </source>
</evidence>
<feature type="transmembrane region" description="Helical" evidence="5">
    <location>
        <begin position="181"/>
        <end position="202"/>
    </location>
</feature>
<feature type="transmembrane region" description="Helical" evidence="5">
    <location>
        <begin position="426"/>
        <end position="447"/>
    </location>
</feature>
<gene>
    <name evidence="7" type="ORF">CLIB1423_13S03510</name>
</gene>
<dbReference type="EMBL" id="CAKXYY010000013">
    <property type="protein sequence ID" value="CAH2353991.1"/>
    <property type="molecule type" value="Genomic_DNA"/>
</dbReference>
<evidence type="ECO:0000259" key="6">
    <source>
        <dbReference type="PROSITE" id="PS50850"/>
    </source>
</evidence>
<feature type="transmembrane region" description="Helical" evidence="5">
    <location>
        <begin position="300"/>
        <end position="320"/>
    </location>
</feature>
<dbReference type="Gene3D" id="1.20.1720.10">
    <property type="entry name" value="Multidrug resistance protein D"/>
    <property type="match status" value="1"/>
</dbReference>
<feature type="transmembrane region" description="Helical" evidence="5">
    <location>
        <begin position="467"/>
        <end position="487"/>
    </location>
</feature>
<feature type="domain" description="Major facilitator superfamily (MFS) profile" evidence="6">
    <location>
        <begin position="16"/>
        <end position="493"/>
    </location>
</feature>
<evidence type="ECO:0000256" key="4">
    <source>
        <dbReference type="ARBA" id="ARBA00023136"/>
    </source>
</evidence>
<evidence type="ECO:0000256" key="3">
    <source>
        <dbReference type="ARBA" id="ARBA00022989"/>
    </source>
</evidence>
<accession>A0A9P0QSK9</accession>
<dbReference type="InterPro" id="IPR020846">
    <property type="entry name" value="MFS_dom"/>
</dbReference>
<dbReference type="Proteomes" id="UP000837801">
    <property type="component" value="Unassembled WGS sequence"/>
</dbReference>
<comment type="caution">
    <text evidence="7">The sequence shown here is derived from an EMBL/GenBank/DDBJ whole genome shotgun (WGS) entry which is preliminary data.</text>
</comment>
<feature type="transmembrane region" description="Helical" evidence="5">
    <location>
        <begin position="332"/>
        <end position="351"/>
    </location>
</feature>
<dbReference type="InterPro" id="IPR036259">
    <property type="entry name" value="MFS_trans_sf"/>
</dbReference>
<organism evidence="7 8">
    <name type="scientific">[Candida] railenensis</name>
    <dbReference type="NCBI Taxonomy" id="45579"/>
    <lineage>
        <taxon>Eukaryota</taxon>
        <taxon>Fungi</taxon>
        <taxon>Dikarya</taxon>
        <taxon>Ascomycota</taxon>
        <taxon>Saccharomycotina</taxon>
        <taxon>Pichiomycetes</taxon>
        <taxon>Debaryomycetaceae</taxon>
        <taxon>Kurtzmaniella</taxon>
    </lineage>
</organism>
<feature type="transmembrane region" description="Helical" evidence="5">
    <location>
        <begin position="148"/>
        <end position="175"/>
    </location>
</feature>
<dbReference type="Gene3D" id="1.20.1250.20">
    <property type="entry name" value="MFS general substrate transporter like domains"/>
    <property type="match status" value="1"/>
</dbReference>
<protein>
    <submittedName>
        <fullName evidence="7">Low affinity ammonium transporter</fullName>
    </submittedName>
</protein>
<dbReference type="GO" id="GO:0022857">
    <property type="term" value="F:transmembrane transporter activity"/>
    <property type="evidence" value="ECO:0007669"/>
    <property type="project" value="InterPro"/>
</dbReference>
<keyword evidence="3 5" id="KW-1133">Transmembrane helix</keyword>
<name>A0A9P0QSK9_9ASCO</name>
<feature type="transmembrane region" description="Helical" evidence="5">
    <location>
        <begin position="111"/>
        <end position="136"/>
    </location>
</feature>
<evidence type="ECO:0000313" key="8">
    <source>
        <dbReference type="Proteomes" id="UP000837801"/>
    </source>
</evidence>
<feature type="transmembrane region" description="Helical" evidence="5">
    <location>
        <begin position="53"/>
        <end position="72"/>
    </location>
</feature>
<keyword evidence="8" id="KW-1185">Reference proteome</keyword>
<dbReference type="PANTHER" id="PTHR42718:SF14">
    <property type="entry name" value="AMINOTRIAZOLE RESISTANCE PROTEIN"/>
    <property type="match status" value="1"/>
</dbReference>
<feature type="transmembrane region" description="Helical" evidence="5">
    <location>
        <begin position="363"/>
        <end position="382"/>
    </location>
</feature>
<dbReference type="PROSITE" id="PS50850">
    <property type="entry name" value="MFS"/>
    <property type="match status" value="1"/>
</dbReference>
<dbReference type="Pfam" id="PF07690">
    <property type="entry name" value="MFS_1"/>
    <property type="match status" value="1"/>
</dbReference>
<dbReference type="SUPFAM" id="SSF103473">
    <property type="entry name" value="MFS general substrate transporter"/>
    <property type="match status" value="1"/>
</dbReference>
<sequence length="535" mass="58549">MPRPQYIKSLPQEIGVVTSVFLAQFLTQSGVTMSLTPMNIVLEAFNATDNASASVWFMGGYSLTVGTFILISGRLGDLFGLKKMFLFGWGWVATWSLICGFSAYVKSDKAVIFFIICRAFQGIGFAFALPCGLGLLGYMYESGERKNVVFGIIGAGGPTGATMGAVMAAVIAQLGWWPWCYWAMSITAVVAGTIGYISIPVLDLKKPKEISDDYLAEDAKFRNLRIILSEVDILGSVTGVCGLVLFNFCWNQGPVTDWTAYVIVLLVVSVMLIVLFFWLELKYVKNPLLHKSIFKVKIGLVLVCISLGWGSFGIWQYYFFNILLNFKHYTPISASITFLPLFCLGICASTLCSKIISKTRPSYIICFATICFCCGDIMLSVTPIDQSYFRLLFGQMFLLAWGMDLSFPAASIILSDYLPPHHQGMAGSLVSTVVNYSVSLFLAIGSLVESEVKKKTDDELYSIRQALHFAIGISGCGVIFSVVFVFLQKRDNDSGTKVGNSESSSIVYSDKTEEIEETPAAALETGAANLNNGMA</sequence>
<dbReference type="AlphaFoldDB" id="A0A9P0QSK9"/>
<keyword evidence="2 5" id="KW-0812">Transmembrane</keyword>
<evidence type="ECO:0000256" key="2">
    <source>
        <dbReference type="ARBA" id="ARBA00022692"/>
    </source>
</evidence>
<dbReference type="PANTHER" id="PTHR42718">
    <property type="entry name" value="MAJOR FACILITATOR SUPERFAMILY MULTIDRUG TRANSPORTER MFSC"/>
    <property type="match status" value="1"/>
</dbReference>
<feature type="transmembrane region" description="Helical" evidence="5">
    <location>
        <begin position="223"/>
        <end position="246"/>
    </location>
</feature>
<feature type="transmembrane region" description="Helical" evidence="5">
    <location>
        <begin position="388"/>
        <end position="414"/>
    </location>
</feature>
<comment type="subcellular location">
    <subcellularLocation>
        <location evidence="1">Membrane</location>
        <topology evidence="1">Multi-pass membrane protein</topology>
    </subcellularLocation>
</comment>
<dbReference type="InterPro" id="IPR011701">
    <property type="entry name" value="MFS"/>
</dbReference>
<feature type="transmembrane region" description="Helical" evidence="5">
    <location>
        <begin position="258"/>
        <end position="279"/>
    </location>
</feature>
<proteinExistence type="predicted"/>